<dbReference type="Pfam" id="PF03171">
    <property type="entry name" value="2OG-FeII_Oxy"/>
    <property type="match status" value="1"/>
</dbReference>
<dbReference type="EMBL" id="JAXUIC010000006">
    <property type="protein sequence ID" value="KAK4586125.1"/>
    <property type="molecule type" value="Genomic_DNA"/>
</dbReference>
<feature type="domain" description="Isopenicillin N synthase-like Fe(2+) 2OG dioxygenase" evidence="1">
    <location>
        <begin position="4"/>
        <end position="54"/>
    </location>
</feature>
<sequence>MNHSLEIPPVPGALVVNIGNLLQLISNDRFKSVEHQVLANHMGPRVSIACFFTPHLHPSTIIYGPIKELLSEDNPPVYRETSVRDFVAYYDEEGLDGNSALTHFKLQKSDKEIRTYMSLSFHIK</sequence>
<comment type="caution">
    <text evidence="2">The sequence shown here is derived from an EMBL/GenBank/DDBJ whole genome shotgun (WGS) entry which is preliminary data.</text>
</comment>
<proteinExistence type="predicted"/>
<name>A0AAN7F5D2_QUERU</name>
<dbReference type="SUPFAM" id="SSF51197">
    <property type="entry name" value="Clavaminate synthase-like"/>
    <property type="match status" value="1"/>
</dbReference>
<gene>
    <name evidence="2" type="ORF">RGQ29_023352</name>
</gene>
<reference evidence="2 3" key="1">
    <citation type="journal article" date="2023" name="G3 (Bethesda)">
        <title>A haplotype-resolved chromosome-scale genome for Quercus rubra L. provides insights into the genetics of adaptive traits for red oak species.</title>
        <authorList>
            <person name="Kapoor B."/>
            <person name="Jenkins J."/>
            <person name="Schmutz J."/>
            <person name="Zhebentyayeva T."/>
            <person name="Kuelheim C."/>
            <person name="Coggeshall M."/>
            <person name="Heim C."/>
            <person name="Lasky J.R."/>
            <person name="Leites L."/>
            <person name="Islam-Faridi N."/>
            <person name="Romero-Severson J."/>
            <person name="DeLeo V.L."/>
            <person name="Lucas S.M."/>
            <person name="Lazic D."/>
            <person name="Gailing O."/>
            <person name="Carlson J."/>
            <person name="Staton M."/>
        </authorList>
    </citation>
    <scope>NUCLEOTIDE SEQUENCE [LARGE SCALE GENOMIC DNA]</scope>
    <source>
        <strain evidence="2">Pseudo-F2</strain>
    </source>
</reference>
<keyword evidence="3" id="KW-1185">Reference proteome</keyword>
<evidence type="ECO:0000313" key="2">
    <source>
        <dbReference type="EMBL" id="KAK4586125.1"/>
    </source>
</evidence>
<evidence type="ECO:0000313" key="3">
    <source>
        <dbReference type="Proteomes" id="UP001324115"/>
    </source>
</evidence>
<dbReference type="PANTHER" id="PTHR47990">
    <property type="entry name" value="2-OXOGLUTARATE (2OG) AND FE(II)-DEPENDENT OXYGENASE SUPERFAMILY PROTEIN-RELATED"/>
    <property type="match status" value="1"/>
</dbReference>
<dbReference type="Proteomes" id="UP001324115">
    <property type="component" value="Unassembled WGS sequence"/>
</dbReference>
<dbReference type="InterPro" id="IPR044861">
    <property type="entry name" value="IPNS-like_FE2OG_OXY"/>
</dbReference>
<accession>A0AAN7F5D2</accession>
<organism evidence="2 3">
    <name type="scientific">Quercus rubra</name>
    <name type="common">Northern red oak</name>
    <name type="synonym">Quercus borealis</name>
    <dbReference type="NCBI Taxonomy" id="3512"/>
    <lineage>
        <taxon>Eukaryota</taxon>
        <taxon>Viridiplantae</taxon>
        <taxon>Streptophyta</taxon>
        <taxon>Embryophyta</taxon>
        <taxon>Tracheophyta</taxon>
        <taxon>Spermatophyta</taxon>
        <taxon>Magnoliopsida</taxon>
        <taxon>eudicotyledons</taxon>
        <taxon>Gunneridae</taxon>
        <taxon>Pentapetalae</taxon>
        <taxon>rosids</taxon>
        <taxon>fabids</taxon>
        <taxon>Fagales</taxon>
        <taxon>Fagaceae</taxon>
        <taxon>Quercus</taxon>
    </lineage>
</organism>
<dbReference type="InterPro" id="IPR050231">
    <property type="entry name" value="Iron_ascorbate_oxido_reductase"/>
</dbReference>
<evidence type="ECO:0000259" key="1">
    <source>
        <dbReference type="Pfam" id="PF03171"/>
    </source>
</evidence>
<dbReference type="AlphaFoldDB" id="A0AAN7F5D2"/>
<dbReference type="Gene3D" id="2.60.120.330">
    <property type="entry name" value="B-lactam Antibiotic, Isopenicillin N Synthase, Chain"/>
    <property type="match status" value="1"/>
</dbReference>
<protein>
    <recommendedName>
        <fullName evidence="1">Isopenicillin N synthase-like Fe(2+) 2OG dioxygenase domain-containing protein</fullName>
    </recommendedName>
</protein>
<dbReference type="InterPro" id="IPR027443">
    <property type="entry name" value="IPNS-like_sf"/>
</dbReference>